<dbReference type="Proteomes" id="UP000077927">
    <property type="component" value="Chromosome 2"/>
</dbReference>
<feature type="compositionally biased region" description="Basic and acidic residues" evidence="1">
    <location>
        <begin position="17"/>
        <end position="29"/>
    </location>
</feature>
<dbReference type="KEGG" id="rin:ACS15_5558"/>
<accession>A0AAC9BMA0</accession>
<organism evidence="2 3">
    <name type="scientific">Ralstonia insidiosa</name>
    <dbReference type="NCBI Taxonomy" id="190721"/>
    <lineage>
        <taxon>Bacteria</taxon>
        <taxon>Pseudomonadati</taxon>
        <taxon>Pseudomonadota</taxon>
        <taxon>Betaproteobacteria</taxon>
        <taxon>Burkholderiales</taxon>
        <taxon>Burkholderiaceae</taxon>
        <taxon>Ralstonia</taxon>
    </lineage>
</organism>
<proteinExistence type="predicted"/>
<evidence type="ECO:0000313" key="2">
    <source>
        <dbReference type="EMBL" id="ANH76635.1"/>
    </source>
</evidence>
<reference evidence="2 3" key="1">
    <citation type="submission" date="2015-09" db="EMBL/GenBank/DDBJ databases">
        <authorList>
            <person name="Xu Y."/>
            <person name="Nagy A."/>
            <person name="Liu N.T."/>
            <person name="Nou X."/>
        </authorList>
    </citation>
    <scope>NUCLEOTIDE SEQUENCE [LARGE SCALE GENOMIC DNA]</scope>
    <source>
        <strain evidence="2 3">FC1138</strain>
    </source>
</reference>
<gene>
    <name evidence="2" type="ORF">ACS15_5558</name>
</gene>
<name>A0AAC9BMA0_9RALS</name>
<dbReference type="EMBL" id="CP012606">
    <property type="protein sequence ID" value="ANH76635.1"/>
    <property type="molecule type" value="Genomic_DNA"/>
</dbReference>
<sequence length="70" mass="8272">MHERLRDGRSTGAARCLENRTDEQKTTPERRRCSSWDSCTRHGQSFRWILLREGLGLDHTKSAFFDWTSM</sequence>
<evidence type="ECO:0000313" key="3">
    <source>
        <dbReference type="Proteomes" id="UP000077927"/>
    </source>
</evidence>
<evidence type="ECO:0000256" key="1">
    <source>
        <dbReference type="SAM" id="MobiDB-lite"/>
    </source>
</evidence>
<dbReference type="AlphaFoldDB" id="A0AAC9BMA0"/>
<feature type="region of interest" description="Disordered" evidence="1">
    <location>
        <begin position="1"/>
        <end position="29"/>
    </location>
</feature>
<protein>
    <submittedName>
        <fullName evidence="2">Uncharacterized protein</fullName>
    </submittedName>
</protein>